<keyword evidence="12" id="KW-0460">Magnesium</keyword>
<accession>A0A8H6UWX2</accession>
<dbReference type="PANTHER" id="PTHR16222:SF24">
    <property type="entry name" value="ADP-RIBOSYLHYDROLASE ARH3"/>
    <property type="match status" value="1"/>
</dbReference>
<evidence type="ECO:0000256" key="10">
    <source>
        <dbReference type="ARBA" id="ARBA00043193"/>
    </source>
</evidence>
<evidence type="ECO:0000256" key="9">
    <source>
        <dbReference type="ARBA" id="ARBA00043187"/>
    </source>
</evidence>
<dbReference type="GO" id="GO:0004649">
    <property type="term" value="F:poly(ADP-ribose) glycohydrolase activity"/>
    <property type="evidence" value="ECO:0007669"/>
    <property type="project" value="UniProtKB-EC"/>
</dbReference>
<evidence type="ECO:0000313" key="13">
    <source>
        <dbReference type="EMBL" id="KAF7169105.1"/>
    </source>
</evidence>
<proteinExistence type="inferred from homology"/>
<comment type="cofactor">
    <cofactor evidence="12">
        <name>Mg(2+)</name>
        <dbReference type="ChEBI" id="CHEBI:18420"/>
    </cofactor>
    <text evidence="12">Binds 2 magnesium ions per subunit.</text>
</comment>
<evidence type="ECO:0000313" key="14">
    <source>
        <dbReference type="Proteomes" id="UP000654922"/>
    </source>
</evidence>
<feature type="binding site" evidence="12">
    <location>
        <position position="56"/>
    </location>
    <ligand>
        <name>Mg(2+)</name>
        <dbReference type="ChEBI" id="CHEBI:18420"/>
        <label>1</label>
    </ligand>
</feature>
<comment type="catalytic activity">
    <reaction evidence="11">
        <text>alpha-NAD(+) + H2O = ADP-D-ribose + nicotinamide + H(+)</text>
        <dbReference type="Rhea" id="RHEA:68792"/>
        <dbReference type="ChEBI" id="CHEBI:15377"/>
        <dbReference type="ChEBI" id="CHEBI:15378"/>
        <dbReference type="ChEBI" id="CHEBI:17154"/>
        <dbReference type="ChEBI" id="CHEBI:57967"/>
        <dbReference type="ChEBI" id="CHEBI:77017"/>
    </reaction>
</comment>
<keyword evidence="12" id="KW-0479">Metal-binding</keyword>
<dbReference type="InterPro" id="IPR036705">
    <property type="entry name" value="Ribosyl_crysJ1_sf"/>
</dbReference>
<protein>
    <recommendedName>
        <fullName evidence="4">ADP-ribosylhydrolase ARH3</fullName>
        <ecNumber evidence="2">3.2.1.143</ecNumber>
    </recommendedName>
    <alternativeName>
        <fullName evidence="5">ADP-ribose glycohydrolase ARH3</fullName>
    </alternativeName>
    <alternativeName>
        <fullName evidence="6">ADP-ribosylhydrolase 3</fullName>
    </alternativeName>
    <alternativeName>
        <fullName evidence="9">O-acetyl-ADP-ribose deacetylase ARH3</fullName>
    </alternativeName>
    <alternativeName>
        <fullName evidence="10">Poly(ADP-ribose) glycohydrolase ARH3</fullName>
    </alternativeName>
    <alternativeName>
        <fullName evidence="8">[Protein ADP-ribosylarginine] hydrolase-like protein 2</fullName>
    </alternativeName>
    <alternativeName>
        <fullName evidence="7">[Protein ADP-ribosylserine] hydrolase</fullName>
    </alternativeName>
</protein>
<feature type="binding site" evidence="12">
    <location>
        <position position="267"/>
    </location>
    <ligand>
        <name>Mg(2+)</name>
        <dbReference type="ChEBI" id="CHEBI:18420"/>
        <label>1</label>
    </ligand>
</feature>
<evidence type="ECO:0000256" key="3">
    <source>
        <dbReference type="ARBA" id="ARBA00022801"/>
    </source>
</evidence>
<dbReference type="Gene3D" id="1.10.4080.10">
    <property type="entry name" value="ADP-ribosylation/Crystallin J1"/>
    <property type="match status" value="1"/>
</dbReference>
<name>A0A8H6UWX2_9EURO</name>
<comment type="similarity">
    <text evidence="1">Belongs to the ADP-ribosylglycohydrolase family.</text>
</comment>
<organism evidence="13 14">
    <name type="scientific">Aspergillus felis</name>
    <dbReference type="NCBI Taxonomy" id="1287682"/>
    <lineage>
        <taxon>Eukaryota</taxon>
        <taxon>Fungi</taxon>
        <taxon>Dikarya</taxon>
        <taxon>Ascomycota</taxon>
        <taxon>Pezizomycotina</taxon>
        <taxon>Eurotiomycetes</taxon>
        <taxon>Eurotiomycetidae</taxon>
        <taxon>Eurotiales</taxon>
        <taxon>Aspergillaceae</taxon>
        <taxon>Aspergillus</taxon>
        <taxon>Aspergillus subgen. Fumigati</taxon>
    </lineage>
</organism>
<feature type="binding site" evidence="12">
    <location>
        <position position="264"/>
    </location>
    <ligand>
        <name>Mg(2+)</name>
        <dbReference type="ChEBI" id="CHEBI:18420"/>
        <label>1</label>
    </ligand>
</feature>
<dbReference type="EMBL" id="JACBAE010001249">
    <property type="protein sequence ID" value="KAF7169105.1"/>
    <property type="molecule type" value="Genomic_DNA"/>
</dbReference>
<evidence type="ECO:0000256" key="1">
    <source>
        <dbReference type="ARBA" id="ARBA00010702"/>
    </source>
</evidence>
<dbReference type="Pfam" id="PF03747">
    <property type="entry name" value="ADP_ribosyl_GH"/>
    <property type="match status" value="1"/>
</dbReference>
<dbReference type="Proteomes" id="UP000654922">
    <property type="component" value="Unassembled WGS sequence"/>
</dbReference>
<dbReference type="GO" id="GO:0046872">
    <property type="term" value="F:metal ion binding"/>
    <property type="evidence" value="ECO:0007669"/>
    <property type="project" value="UniProtKB-KW"/>
</dbReference>
<evidence type="ECO:0000256" key="4">
    <source>
        <dbReference type="ARBA" id="ARBA00041057"/>
    </source>
</evidence>
<evidence type="ECO:0000256" key="12">
    <source>
        <dbReference type="PIRSR" id="PIRSR605502-1"/>
    </source>
</evidence>
<dbReference type="SUPFAM" id="SSF101478">
    <property type="entry name" value="ADP-ribosylglycohydrolase"/>
    <property type="match status" value="1"/>
</dbReference>
<evidence type="ECO:0000256" key="8">
    <source>
        <dbReference type="ARBA" id="ARBA00042850"/>
    </source>
</evidence>
<gene>
    <name evidence="13" type="ORF">CNMCM5623_001913</name>
</gene>
<evidence type="ECO:0000256" key="2">
    <source>
        <dbReference type="ARBA" id="ARBA00012255"/>
    </source>
</evidence>
<feature type="binding site" evidence="12">
    <location>
        <position position="55"/>
    </location>
    <ligand>
        <name>Mg(2+)</name>
        <dbReference type="ChEBI" id="CHEBI:18420"/>
        <label>1</label>
    </ligand>
</feature>
<dbReference type="InterPro" id="IPR005502">
    <property type="entry name" value="Ribosyl_crysJ1"/>
</dbReference>
<evidence type="ECO:0000256" key="7">
    <source>
        <dbReference type="ARBA" id="ARBA00042722"/>
    </source>
</evidence>
<dbReference type="OrthoDB" id="2021138at2759"/>
<dbReference type="AlphaFoldDB" id="A0A8H6UWX2"/>
<reference evidence="13" key="1">
    <citation type="submission" date="2020-06" db="EMBL/GenBank/DDBJ databases">
        <title>Draft genome sequences of strains closely related to Aspergillus parafelis and Aspergillus hiratsukae.</title>
        <authorList>
            <person name="Dos Santos R.A.C."/>
            <person name="Rivero-Menendez O."/>
            <person name="Steenwyk J.L."/>
            <person name="Mead M.E."/>
            <person name="Goldman G.H."/>
            <person name="Alastruey-Izquierdo A."/>
            <person name="Rokas A."/>
        </authorList>
    </citation>
    <scope>NUCLEOTIDE SEQUENCE</scope>
    <source>
        <strain evidence="13">CNM-CM5623</strain>
    </source>
</reference>
<comment type="caution">
    <text evidence="13">The sequence shown here is derived from an EMBL/GenBank/DDBJ whole genome shotgun (WGS) entry which is preliminary data.</text>
</comment>
<evidence type="ECO:0000256" key="6">
    <source>
        <dbReference type="ARBA" id="ARBA00042471"/>
    </source>
</evidence>
<feature type="binding site" evidence="12">
    <location>
        <position position="57"/>
    </location>
    <ligand>
        <name>Mg(2+)</name>
        <dbReference type="ChEBI" id="CHEBI:18420"/>
        <label>1</label>
    </ligand>
</feature>
<dbReference type="InterPro" id="IPR050792">
    <property type="entry name" value="ADP-ribosylglycohydrolase"/>
</dbReference>
<evidence type="ECO:0000256" key="11">
    <source>
        <dbReference type="ARBA" id="ARBA00049015"/>
    </source>
</evidence>
<feature type="binding site" evidence="12">
    <location>
        <position position="266"/>
    </location>
    <ligand>
        <name>Mg(2+)</name>
        <dbReference type="ChEBI" id="CHEBI:18420"/>
        <label>1</label>
    </ligand>
</feature>
<sequence>MGTPTVQSRIKGSIFGVAVVDALGGPVEFQRRGSFPPVTHFMHNHNFDVPPGTWTDDTSMTLCLAQSLIASKGNFNPQAAIRNYIEWYENGYLSATDECFDIGGHIREDDTKGHEGGQPEIDRALKREMFCGNGSLMRVAPIGLVYFRDMDRALSNAALSSNATHPYPTCVECCQIYTRLIVRAMNGASKEDLAREFASTAFVDVKLNQRLGRYSSLADWENTDGDEIKSSGYVLSTLEAALWAFFTTSTFASGAFKVVNLGDDADTVGAVYGGLAGAYYGLEEIPAEWIAGLQKKAVVEEIASGLCSLS</sequence>
<evidence type="ECO:0000256" key="5">
    <source>
        <dbReference type="ARBA" id="ARBA00042398"/>
    </source>
</evidence>
<dbReference type="PANTHER" id="PTHR16222">
    <property type="entry name" value="ADP-RIBOSYLGLYCOHYDROLASE"/>
    <property type="match status" value="1"/>
</dbReference>
<keyword evidence="3" id="KW-0378">Hydrolase</keyword>
<dbReference type="EC" id="3.2.1.143" evidence="2"/>